<evidence type="ECO:0000259" key="11">
    <source>
        <dbReference type="PROSITE" id="PS50195"/>
    </source>
</evidence>
<dbReference type="PANTHER" id="PTHR46209:SF2">
    <property type="entry name" value="SORTING NEXIN-10"/>
    <property type="match status" value="1"/>
</dbReference>
<keyword evidence="7" id="KW-0653">Protein transport</keyword>
<evidence type="ECO:0000256" key="9">
    <source>
        <dbReference type="ARBA" id="ARBA00023136"/>
    </source>
</evidence>
<dbReference type="GeneTree" id="ENSGT00940000156007"/>
<dbReference type="GO" id="GO:0016050">
    <property type="term" value="P:vesicle organization"/>
    <property type="evidence" value="ECO:0007669"/>
    <property type="project" value="TreeGrafter"/>
</dbReference>
<dbReference type="InterPro" id="IPR043544">
    <property type="entry name" value="SNX10/11"/>
</dbReference>
<dbReference type="Pfam" id="PF00787">
    <property type="entry name" value="PX"/>
    <property type="match status" value="1"/>
</dbReference>
<evidence type="ECO:0000256" key="1">
    <source>
        <dbReference type="ARBA" id="ARBA00004177"/>
    </source>
</evidence>
<evidence type="ECO:0000313" key="12">
    <source>
        <dbReference type="Ensembl" id="ENSTNIP00000012070.1"/>
    </source>
</evidence>
<dbReference type="GO" id="GO:0001947">
    <property type="term" value="P:heart looping"/>
    <property type="evidence" value="ECO:0007669"/>
    <property type="project" value="Ensembl"/>
</dbReference>
<evidence type="ECO:0000256" key="2">
    <source>
        <dbReference type="ARBA" id="ARBA00004496"/>
    </source>
</evidence>
<dbReference type="SMART" id="SM00312">
    <property type="entry name" value="PX"/>
    <property type="match status" value="1"/>
</dbReference>
<dbReference type="Proteomes" id="UP000007303">
    <property type="component" value="Unassembled WGS sequence"/>
</dbReference>
<dbReference type="AlphaFoldDB" id="H3CUY6"/>
<dbReference type="Ensembl" id="ENSTNIT00000012261.1">
    <property type="protein sequence ID" value="ENSTNIP00000012070.1"/>
    <property type="gene ID" value="ENSTNIG00000009208.1"/>
</dbReference>
<name>H3CUY6_TETNG</name>
<keyword evidence="4" id="KW-0813">Transport</keyword>
<dbReference type="GO" id="GO:0005768">
    <property type="term" value="C:endosome"/>
    <property type="evidence" value="ECO:0007669"/>
    <property type="project" value="UniProtKB-SubCell"/>
</dbReference>
<evidence type="ECO:0000256" key="5">
    <source>
        <dbReference type="ARBA" id="ARBA00022490"/>
    </source>
</evidence>
<dbReference type="PROSITE" id="PS50195">
    <property type="entry name" value="PX"/>
    <property type="match status" value="1"/>
</dbReference>
<evidence type="ECO:0000256" key="3">
    <source>
        <dbReference type="ARBA" id="ARBA00010883"/>
    </source>
</evidence>
<dbReference type="SUPFAM" id="SSF64268">
    <property type="entry name" value="PX domain"/>
    <property type="match status" value="1"/>
</dbReference>
<feature type="domain" description="PX" evidence="11">
    <location>
        <begin position="9"/>
        <end position="127"/>
    </location>
</feature>
<keyword evidence="13" id="KW-1185">Reference proteome</keyword>
<evidence type="ECO:0000256" key="7">
    <source>
        <dbReference type="ARBA" id="ARBA00022927"/>
    </source>
</evidence>
<dbReference type="HOGENOM" id="CLU_057172_4_2_1"/>
<proteinExistence type="inferred from homology"/>
<reference evidence="12" key="3">
    <citation type="submission" date="2025-09" db="UniProtKB">
        <authorList>
            <consortium name="Ensembl"/>
        </authorList>
    </citation>
    <scope>IDENTIFICATION</scope>
</reference>
<reference evidence="12" key="2">
    <citation type="submission" date="2025-08" db="UniProtKB">
        <authorList>
            <consortium name="Ensembl"/>
        </authorList>
    </citation>
    <scope>IDENTIFICATION</scope>
</reference>
<dbReference type="OMA" id="ITKIAKC"/>
<dbReference type="GO" id="GO:1901981">
    <property type="term" value="F:phosphatidylinositol phosphate binding"/>
    <property type="evidence" value="ECO:0007669"/>
    <property type="project" value="TreeGrafter"/>
</dbReference>
<comment type="subcellular location">
    <subcellularLocation>
        <location evidence="2">Cytoplasm</location>
    </subcellularLocation>
    <subcellularLocation>
        <location evidence="10">Endomembrane system</location>
        <topology evidence="10">Peripheral membrane protein</topology>
        <orientation evidence="10">Cytoplasmic side</orientation>
    </subcellularLocation>
    <subcellularLocation>
        <location evidence="1">Endosome</location>
    </subcellularLocation>
</comment>
<keyword evidence="6" id="KW-0967">Endosome</keyword>
<evidence type="ECO:0000256" key="10">
    <source>
        <dbReference type="ARBA" id="ARBA00029433"/>
    </source>
</evidence>
<dbReference type="GO" id="GO:0070986">
    <property type="term" value="P:left/right axis specification"/>
    <property type="evidence" value="ECO:0007669"/>
    <property type="project" value="Ensembl"/>
</dbReference>
<keyword evidence="9" id="KW-0472">Membrane</keyword>
<keyword evidence="5" id="KW-0963">Cytoplasm</keyword>
<evidence type="ECO:0000256" key="4">
    <source>
        <dbReference type="ARBA" id="ARBA00022448"/>
    </source>
</evidence>
<reference evidence="13" key="1">
    <citation type="journal article" date="2004" name="Nature">
        <title>Genome duplication in the teleost fish Tetraodon nigroviridis reveals the early vertebrate proto-karyotype.</title>
        <authorList>
            <person name="Jaillon O."/>
            <person name="Aury J.-M."/>
            <person name="Brunet F."/>
            <person name="Petit J.-L."/>
            <person name="Stange-Thomann N."/>
            <person name="Mauceli E."/>
            <person name="Bouneau L."/>
            <person name="Fischer C."/>
            <person name="Ozouf-Costaz C."/>
            <person name="Bernot A."/>
            <person name="Nicaud S."/>
            <person name="Jaffe D."/>
            <person name="Fisher S."/>
            <person name="Lutfalla G."/>
            <person name="Dossat C."/>
            <person name="Segurens B."/>
            <person name="Dasilva C."/>
            <person name="Salanoubat M."/>
            <person name="Levy M."/>
            <person name="Boudet N."/>
            <person name="Castellano S."/>
            <person name="Anthouard V."/>
            <person name="Jubin C."/>
            <person name="Castelli V."/>
            <person name="Katinka M."/>
            <person name="Vacherie B."/>
            <person name="Biemont C."/>
            <person name="Skalli Z."/>
            <person name="Cattolico L."/>
            <person name="Poulain J."/>
            <person name="De Berardinis V."/>
            <person name="Cruaud C."/>
            <person name="Duprat S."/>
            <person name="Brottier P."/>
            <person name="Coutanceau J.-P."/>
            <person name="Gouzy J."/>
            <person name="Parra G."/>
            <person name="Lardier G."/>
            <person name="Chapple C."/>
            <person name="McKernan K.J."/>
            <person name="McEwan P."/>
            <person name="Bosak S."/>
            <person name="Kellis M."/>
            <person name="Volff J.-N."/>
            <person name="Guigo R."/>
            <person name="Zody M.C."/>
            <person name="Mesirov J."/>
            <person name="Lindblad-Toh K."/>
            <person name="Birren B."/>
            <person name="Nusbaum C."/>
            <person name="Kahn D."/>
            <person name="Robinson-Rechavi M."/>
            <person name="Laudet V."/>
            <person name="Schachter V."/>
            <person name="Quetier F."/>
            <person name="Saurin W."/>
            <person name="Scarpelli C."/>
            <person name="Wincker P."/>
            <person name="Lander E.S."/>
            <person name="Weissenbach J."/>
            <person name="Roest Crollius H."/>
        </authorList>
    </citation>
    <scope>NUCLEOTIDE SEQUENCE [LARGE SCALE GENOMIC DNA]</scope>
</reference>
<dbReference type="GO" id="GO:0006886">
    <property type="term" value="P:intracellular protein transport"/>
    <property type="evidence" value="ECO:0007669"/>
    <property type="project" value="InterPro"/>
</dbReference>
<dbReference type="InParanoid" id="H3CUY6"/>
<protein>
    <submittedName>
        <fullName evidence="12">Sorting nexin 10a</fullName>
    </submittedName>
</protein>
<organism evidence="12 13">
    <name type="scientific">Tetraodon nigroviridis</name>
    <name type="common">Spotted green pufferfish</name>
    <name type="synonym">Chelonodon nigroviridis</name>
    <dbReference type="NCBI Taxonomy" id="99883"/>
    <lineage>
        <taxon>Eukaryota</taxon>
        <taxon>Metazoa</taxon>
        <taxon>Chordata</taxon>
        <taxon>Craniata</taxon>
        <taxon>Vertebrata</taxon>
        <taxon>Euteleostomi</taxon>
        <taxon>Actinopterygii</taxon>
        <taxon>Neopterygii</taxon>
        <taxon>Teleostei</taxon>
        <taxon>Neoteleostei</taxon>
        <taxon>Acanthomorphata</taxon>
        <taxon>Eupercaria</taxon>
        <taxon>Tetraodontiformes</taxon>
        <taxon>Tetradontoidea</taxon>
        <taxon>Tetraodontidae</taxon>
        <taxon>Tetraodon</taxon>
    </lineage>
</organism>
<keyword evidence="8" id="KW-0446">Lipid-binding</keyword>
<evidence type="ECO:0000313" key="13">
    <source>
        <dbReference type="Proteomes" id="UP000007303"/>
    </source>
</evidence>
<dbReference type="GO" id="GO:0060271">
    <property type="term" value="P:cilium assembly"/>
    <property type="evidence" value="ECO:0007669"/>
    <property type="project" value="Ensembl"/>
</dbReference>
<dbReference type="InterPro" id="IPR036871">
    <property type="entry name" value="PX_dom_sf"/>
</dbReference>
<dbReference type="Gene3D" id="3.30.1520.10">
    <property type="entry name" value="Phox-like domain"/>
    <property type="match status" value="1"/>
</dbReference>
<dbReference type="InterPro" id="IPR001683">
    <property type="entry name" value="PX_dom"/>
</dbReference>
<evidence type="ECO:0000256" key="6">
    <source>
        <dbReference type="ARBA" id="ARBA00022753"/>
    </source>
</evidence>
<accession>H3CUY6</accession>
<dbReference type="STRING" id="99883.ENSTNIP00000012070"/>
<evidence type="ECO:0000256" key="8">
    <source>
        <dbReference type="ARBA" id="ARBA00023121"/>
    </source>
</evidence>
<dbReference type="PANTHER" id="PTHR46209">
    <property type="entry name" value="PX DOMAIN-CONTAINING PROTEIN"/>
    <property type="match status" value="1"/>
</dbReference>
<comment type="similarity">
    <text evidence="3">Belongs to the sorting nexin family.</text>
</comment>
<dbReference type="GO" id="GO:0070121">
    <property type="term" value="P:Kupffer's vesicle development"/>
    <property type="evidence" value="ECO:0007669"/>
    <property type="project" value="Ensembl"/>
</dbReference>
<sequence>FFFKIWQEFISVCVGNPRLVKRDQWRKHVDYEISLHASTNSMCFRKKMSSVRRRYNEFVWLRNSLENNALIMYLPQIPWNPFFSLRNTGHVLQRMKGLQEFLESVLHTPLLLSDSRLHLFLQSDLSIAKIERCALGKTKYTVAEAIQSTGSNCVSLLEAKLSGGFDCER</sequence>